<keyword evidence="2" id="KW-1185">Reference proteome</keyword>
<dbReference type="Proteomes" id="UP000464787">
    <property type="component" value="Chromosome"/>
</dbReference>
<protein>
    <submittedName>
        <fullName evidence="1">Uncharacterized protein</fullName>
    </submittedName>
</protein>
<evidence type="ECO:0000313" key="1">
    <source>
        <dbReference type="EMBL" id="QHJ00122.1"/>
    </source>
</evidence>
<organism evidence="1 2">
    <name type="scientific">Xylophilus rhododendri</name>
    <dbReference type="NCBI Taxonomy" id="2697032"/>
    <lineage>
        <taxon>Bacteria</taxon>
        <taxon>Pseudomonadati</taxon>
        <taxon>Pseudomonadota</taxon>
        <taxon>Betaproteobacteria</taxon>
        <taxon>Burkholderiales</taxon>
        <taxon>Xylophilus</taxon>
    </lineage>
</organism>
<gene>
    <name evidence="1" type="ORF">GT347_20340</name>
</gene>
<dbReference type="RefSeq" id="WP_160553932.1">
    <property type="nucleotide sequence ID" value="NZ_CP047650.1"/>
</dbReference>
<reference evidence="1 2" key="1">
    <citation type="submission" date="2020-01" db="EMBL/GenBank/DDBJ databases">
        <title>Genome sequencing of strain KACC 21265.</title>
        <authorList>
            <person name="Heo J."/>
            <person name="Kim S.-J."/>
            <person name="Kim J.-S."/>
            <person name="Hong S.-B."/>
            <person name="Kwon S.-W."/>
        </authorList>
    </citation>
    <scope>NUCLEOTIDE SEQUENCE [LARGE SCALE GENOMIC DNA]</scope>
    <source>
        <strain evidence="1 2">KACC 21265</strain>
    </source>
</reference>
<dbReference type="AlphaFoldDB" id="A0A857JAF7"/>
<evidence type="ECO:0000313" key="2">
    <source>
        <dbReference type="Proteomes" id="UP000464787"/>
    </source>
</evidence>
<accession>A0A857JAF7</accession>
<proteinExistence type="predicted"/>
<name>A0A857JAF7_9BURK</name>
<dbReference type="KEGG" id="xyk:GT347_20340"/>
<dbReference type="EMBL" id="CP047650">
    <property type="protein sequence ID" value="QHJ00122.1"/>
    <property type="molecule type" value="Genomic_DNA"/>
</dbReference>
<sequence length="211" mass="22613">MSIITFPSEFGLQVMGQQFGEQRFDLSFGSGDTGAQQHRVLAPPRWTCGLTAEQLLEAPAAAAWRRLVLSLQGRVNQLAVSDLLNHVPRGTARGNWVAQSGALPGAMGMWVAMGGDQVYRTLLEGDWIGVGQDAAGPARQLLHVQADTAADGAGNAYVQFVQPLRIAVQAGAAVVWDRPTCLMRQTGTARGWSSSQGFQGGFSLDLMESWE</sequence>